<dbReference type="RefSeq" id="WP_011206548.1">
    <property type="nucleotide sequence ID" value="NC_006361.1"/>
</dbReference>
<protein>
    <submittedName>
        <fullName evidence="1">Uncharacterized protein</fullName>
    </submittedName>
</protein>
<reference evidence="1 2" key="1">
    <citation type="journal article" date="2004" name="Proc. Natl. Acad. Sci. U.S.A.">
        <title>The complete genomic sequence of Nocardia farcinica IFM 10152.</title>
        <authorList>
            <person name="Ishikawa J."/>
            <person name="Yamashita A."/>
            <person name="Mikami Y."/>
            <person name="Hoshino Y."/>
            <person name="Kurita H."/>
            <person name="Hotta K."/>
            <person name="Shiba T."/>
            <person name="Hattori M."/>
        </authorList>
    </citation>
    <scope>NUCLEOTIDE SEQUENCE [LARGE SCALE GENOMIC DNA]</scope>
    <source>
        <strain evidence="1 2">IFM 10152</strain>
    </source>
</reference>
<dbReference type="STRING" id="247156.NFA_190"/>
<name>Q5Z3Y0_NOCFA</name>
<keyword evidence="2" id="KW-1185">Reference proteome</keyword>
<proteinExistence type="predicted"/>
<sequence>MSHDNSTSAATAMVTAALRVTLASPVGTSTRLGDRMSIGTLVIRDDDGRVEAIPFRDIDAEDTHRLVSIAAAVAVTGRPDHPAWSYCGGVGWAALVIVPVPPPPSEIRTGRADLARAMLDDLRTRPAREQRHVDFFVRIAHQNAIPDAEIARRLGLSEDAVRACLSGAPR</sequence>
<dbReference type="Proteomes" id="UP000006820">
    <property type="component" value="Chromosome"/>
</dbReference>
<dbReference type="GeneID" id="61130876"/>
<accession>Q5Z3Y0</accession>
<dbReference type="KEGG" id="nfa:NFA_190"/>
<dbReference type="EMBL" id="AP006618">
    <property type="protein sequence ID" value="BAD54861.1"/>
    <property type="molecule type" value="Genomic_DNA"/>
</dbReference>
<dbReference type="eggNOG" id="ENOG5031GMX">
    <property type="taxonomic scope" value="Bacteria"/>
</dbReference>
<organism evidence="1 2">
    <name type="scientific">Nocardia farcinica (strain IFM 10152)</name>
    <dbReference type="NCBI Taxonomy" id="247156"/>
    <lineage>
        <taxon>Bacteria</taxon>
        <taxon>Bacillati</taxon>
        <taxon>Actinomycetota</taxon>
        <taxon>Actinomycetes</taxon>
        <taxon>Mycobacteriales</taxon>
        <taxon>Nocardiaceae</taxon>
        <taxon>Nocardia</taxon>
    </lineage>
</organism>
<gene>
    <name evidence="1" type="ordered locus">NFA_190</name>
</gene>
<dbReference type="HOGENOM" id="CLU_1569096_0_0_11"/>
<evidence type="ECO:0000313" key="2">
    <source>
        <dbReference type="Proteomes" id="UP000006820"/>
    </source>
</evidence>
<dbReference type="AlphaFoldDB" id="Q5Z3Y0"/>
<evidence type="ECO:0000313" key="1">
    <source>
        <dbReference type="EMBL" id="BAD54861.1"/>
    </source>
</evidence>